<dbReference type="EMBL" id="AMCI01002472">
    <property type="protein sequence ID" value="EJX02618.1"/>
    <property type="molecule type" value="Genomic_DNA"/>
</dbReference>
<sequence>KLELLVDGDLFTARLTFPLDNEPVRCEEAPEIEQPPSDRMALEEGNWV</sequence>
<feature type="region of interest" description="Disordered" evidence="1">
    <location>
        <begin position="29"/>
        <end position="48"/>
    </location>
</feature>
<proteinExistence type="predicted"/>
<feature type="non-terminal residue" evidence="2">
    <location>
        <position position="1"/>
    </location>
</feature>
<evidence type="ECO:0000256" key="1">
    <source>
        <dbReference type="SAM" id="MobiDB-lite"/>
    </source>
</evidence>
<comment type="caution">
    <text evidence="2">The sequence shown here is derived from an EMBL/GenBank/DDBJ whole genome shotgun (WGS) entry which is preliminary data.</text>
</comment>
<reference evidence="2" key="1">
    <citation type="journal article" date="2012" name="PLoS ONE">
        <title>Gene sets for utilization of primary and secondary nutrition supplies in the distal gut of endangered iberian lynx.</title>
        <authorList>
            <person name="Alcaide M."/>
            <person name="Messina E."/>
            <person name="Richter M."/>
            <person name="Bargiela R."/>
            <person name="Peplies J."/>
            <person name="Huws S.A."/>
            <person name="Newbold C.J."/>
            <person name="Golyshin P.N."/>
            <person name="Simon M.A."/>
            <person name="Lopez G."/>
            <person name="Yakimov M.M."/>
            <person name="Ferrer M."/>
        </authorList>
    </citation>
    <scope>NUCLEOTIDE SEQUENCE</scope>
</reference>
<gene>
    <name evidence="2" type="ORF">EVA_09277</name>
</gene>
<evidence type="ECO:0000313" key="2">
    <source>
        <dbReference type="EMBL" id="EJX02618.1"/>
    </source>
</evidence>
<name>J9GKJ4_9ZZZZ</name>
<organism evidence="2">
    <name type="scientific">gut metagenome</name>
    <dbReference type="NCBI Taxonomy" id="749906"/>
    <lineage>
        <taxon>unclassified sequences</taxon>
        <taxon>metagenomes</taxon>
        <taxon>organismal metagenomes</taxon>
    </lineage>
</organism>
<protein>
    <submittedName>
        <fullName evidence="2">Uncharacterized protein</fullName>
    </submittedName>
</protein>
<accession>J9GKJ4</accession>
<dbReference type="AlphaFoldDB" id="J9GKJ4"/>